<accession>A0A948WR32</accession>
<evidence type="ECO:0000313" key="5">
    <source>
        <dbReference type="EMBL" id="MBU3805885.1"/>
    </source>
</evidence>
<dbReference type="PROSITE" id="PS01124">
    <property type="entry name" value="HTH_ARAC_FAMILY_2"/>
    <property type="match status" value="1"/>
</dbReference>
<reference evidence="5" key="1">
    <citation type="journal article" date="2021" name="PeerJ">
        <title>Extensive microbial diversity within the chicken gut microbiome revealed by metagenomics and culture.</title>
        <authorList>
            <person name="Gilroy R."/>
            <person name="Ravi A."/>
            <person name="Getino M."/>
            <person name="Pursley I."/>
            <person name="Horton D.L."/>
            <person name="Alikhan N.F."/>
            <person name="Baker D."/>
            <person name="Gharbi K."/>
            <person name="Hall N."/>
            <person name="Watson M."/>
            <person name="Adriaenssens E.M."/>
            <person name="Foster-Nyarko E."/>
            <person name="Jarju S."/>
            <person name="Secka A."/>
            <person name="Antonio M."/>
            <person name="Oren A."/>
            <person name="Chaudhuri R.R."/>
            <person name="La Ragione R."/>
            <person name="Hildebrand F."/>
            <person name="Pallen M.J."/>
        </authorList>
    </citation>
    <scope>NUCLEOTIDE SEQUENCE</scope>
    <source>
        <strain evidence="5">B5_2728</strain>
    </source>
</reference>
<dbReference type="SMART" id="SM00342">
    <property type="entry name" value="HTH_ARAC"/>
    <property type="match status" value="1"/>
</dbReference>
<dbReference type="PANTHER" id="PTHR43280">
    <property type="entry name" value="ARAC-FAMILY TRANSCRIPTIONAL REGULATOR"/>
    <property type="match status" value="1"/>
</dbReference>
<keyword evidence="3" id="KW-0804">Transcription</keyword>
<dbReference type="InterPro" id="IPR018062">
    <property type="entry name" value="HTH_AraC-typ_CS"/>
</dbReference>
<dbReference type="GO" id="GO:0043565">
    <property type="term" value="F:sequence-specific DNA binding"/>
    <property type="evidence" value="ECO:0007669"/>
    <property type="project" value="InterPro"/>
</dbReference>
<dbReference type="PROSITE" id="PS00041">
    <property type="entry name" value="HTH_ARAC_FAMILY_1"/>
    <property type="match status" value="1"/>
</dbReference>
<dbReference type="SUPFAM" id="SSF46689">
    <property type="entry name" value="Homeodomain-like"/>
    <property type="match status" value="2"/>
</dbReference>
<feature type="domain" description="HTH araC/xylS-type" evidence="4">
    <location>
        <begin position="141"/>
        <end position="239"/>
    </location>
</feature>
<evidence type="ECO:0000256" key="1">
    <source>
        <dbReference type="ARBA" id="ARBA00023015"/>
    </source>
</evidence>
<dbReference type="AlphaFoldDB" id="A0A948WR32"/>
<dbReference type="PRINTS" id="PR00032">
    <property type="entry name" value="HTHARAC"/>
</dbReference>
<dbReference type="EMBL" id="JAHLFP010000022">
    <property type="protein sequence ID" value="MBU3805885.1"/>
    <property type="molecule type" value="Genomic_DNA"/>
</dbReference>
<dbReference type="Pfam" id="PF12833">
    <property type="entry name" value="HTH_18"/>
    <property type="match status" value="1"/>
</dbReference>
<keyword evidence="2" id="KW-0238">DNA-binding</keyword>
<dbReference type="PANTHER" id="PTHR43280:SF28">
    <property type="entry name" value="HTH-TYPE TRANSCRIPTIONAL ACTIVATOR RHAS"/>
    <property type="match status" value="1"/>
</dbReference>
<dbReference type="CDD" id="cd00093">
    <property type="entry name" value="HTH_XRE"/>
    <property type="match status" value="1"/>
</dbReference>
<dbReference type="GO" id="GO:0003700">
    <property type="term" value="F:DNA-binding transcription factor activity"/>
    <property type="evidence" value="ECO:0007669"/>
    <property type="project" value="InterPro"/>
</dbReference>
<keyword evidence="1" id="KW-0805">Transcription regulation</keyword>
<comment type="caution">
    <text evidence="5">The sequence shown here is derived from an EMBL/GenBank/DDBJ whole genome shotgun (WGS) entry which is preliminary data.</text>
</comment>
<evidence type="ECO:0000256" key="2">
    <source>
        <dbReference type="ARBA" id="ARBA00023125"/>
    </source>
</evidence>
<dbReference type="InterPro" id="IPR001387">
    <property type="entry name" value="Cro/C1-type_HTH"/>
</dbReference>
<dbReference type="Gene3D" id="1.10.10.60">
    <property type="entry name" value="Homeodomain-like"/>
    <property type="match status" value="2"/>
</dbReference>
<protein>
    <submittedName>
        <fullName evidence="5">AraC family transcriptional regulator</fullName>
    </submittedName>
</protein>
<dbReference type="InterPro" id="IPR009057">
    <property type="entry name" value="Homeodomain-like_sf"/>
</dbReference>
<evidence type="ECO:0000256" key="3">
    <source>
        <dbReference type="ARBA" id="ARBA00023163"/>
    </source>
</evidence>
<reference evidence="5" key="2">
    <citation type="submission" date="2021-04" db="EMBL/GenBank/DDBJ databases">
        <authorList>
            <person name="Gilroy R."/>
        </authorList>
    </citation>
    <scope>NUCLEOTIDE SEQUENCE</scope>
    <source>
        <strain evidence="5">B5_2728</strain>
    </source>
</reference>
<gene>
    <name evidence="5" type="ORF">H9882_03215</name>
</gene>
<dbReference type="InterPro" id="IPR020449">
    <property type="entry name" value="Tscrpt_reg_AraC-type_HTH"/>
</dbReference>
<proteinExistence type="predicted"/>
<evidence type="ECO:0000313" key="6">
    <source>
        <dbReference type="Proteomes" id="UP000713596"/>
    </source>
</evidence>
<dbReference type="InterPro" id="IPR018060">
    <property type="entry name" value="HTH_AraC"/>
</dbReference>
<name>A0A948WR32_9FIRM</name>
<organism evidence="5 6">
    <name type="scientific">Candidatus Allofournierella pullistercoris</name>
    <dbReference type="NCBI Taxonomy" id="2838597"/>
    <lineage>
        <taxon>Bacteria</taxon>
        <taxon>Bacillati</taxon>
        <taxon>Bacillota</taxon>
        <taxon>Clostridia</taxon>
        <taxon>Eubacteriales</taxon>
        <taxon>Oscillospiraceae</taxon>
        <taxon>Allofournierella</taxon>
    </lineage>
</organism>
<dbReference type="Proteomes" id="UP000713596">
    <property type="component" value="Unassembled WGS sequence"/>
</dbReference>
<evidence type="ECO:0000259" key="4">
    <source>
        <dbReference type="PROSITE" id="PS01124"/>
    </source>
</evidence>
<sequence length="245" mass="28669">MKLTKQWVQEELYQQELAEEHRPPQEEYRFYQAVRQGDLAYVEQNCNQKVFGSEHGMGQLSHNRLQNIKYHFVVTAALVTRYCITGGMAVEQAYRMSDFYILQMDGCTQVSQVIALHNDMVLDFTTKMALQRSSATCPPVSRCLDYIYTHIQERITVQDLAEYTGLSTGYISRIFKQNTGVSVSEYIRCRKIDKARQMLQYTQESLVEISNYLAFSSQSQFIQLFRERVGMTPKKYRDQYYKSVL</sequence>